<reference evidence="3" key="2">
    <citation type="journal article" date="2020" name="Front. Microbiol.">
        <title>Phenotypic and Genetic Characterization of the Cheese Ripening Yeast Geotrichum candidum.</title>
        <authorList>
            <person name="Perkins V."/>
            <person name="Vignola S."/>
            <person name="Lessard M.H."/>
            <person name="Plante P.L."/>
            <person name="Corbeil J."/>
            <person name="Dugat-Bony E."/>
            <person name="Frenette M."/>
            <person name="Labrie S."/>
        </authorList>
    </citation>
    <scope>NUCLEOTIDE SEQUENCE</scope>
    <source>
        <strain evidence="3">LMA-70</strain>
    </source>
</reference>
<dbReference type="EMBL" id="CCBN010000025">
    <property type="protein sequence ID" value="CDO57770.1"/>
    <property type="molecule type" value="Genomic_DNA"/>
</dbReference>
<sequence>MTSNAQNSPVSTTTTSNYDALGLLAICYAIEAVEEEESKSHQKSSYLVPRRRKTSSTPAGSLLTAANGRKLSLPSTFNHFRNSLIAEQNANNMNGVNNSPGGVSSVLPALAQSYSITKPDPHHHRRKKSEAQLPPLILESGLEKKPGGPAAPAGSAVAATTAGGPPGAAQPLVINGFKVEECHICGRCFKGPKASTHKQQHIRRLHPDDYIPKRGGKKRVVIEPPAAPQPIAPAAAAAAAAAASSAGVPVPSSIGVPEGVASVQRGVQLGEPIATTTVAPTVATVAGIMPQQ</sequence>
<gene>
    <name evidence="2" type="ORF">BN980_GECA25s00362g</name>
    <name evidence="3" type="ORF">DV451_001886</name>
</gene>
<feature type="region of interest" description="Disordered" evidence="1">
    <location>
        <begin position="140"/>
        <end position="165"/>
    </location>
</feature>
<feature type="region of interest" description="Disordered" evidence="1">
    <location>
        <begin position="38"/>
        <end position="63"/>
    </location>
</feature>
<evidence type="ECO:0000313" key="3">
    <source>
        <dbReference type="EMBL" id="KAF5102391.1"/>
    </source>
</evidence>
<dbReference type="EMBL" id="QQZK01000030">
    <property type="protein sequence ID" value="KAF5102391.1"/>
    <property type="molecule type" value="Genomic_DNA"/>
</dbReference>
<evidence type="ECO:0000313" key="2">
    <source>
        <dbReference type="EMBL" id="CDO57770.1"/>
    </source>
</evidence>
<evidence type="ECO:0000256" key="1">
    <source>
        <dbReference type="SAM" id="MobiDB-lite"/>
    </source>
</evidence>
<accession>A0A0J9XKY0</accession>
<organism evidence="2 4">
    <name type="scientific">Geotrichum candidum</name>
    <name type="common">Oospora lactis</name>
    <name type="synonym">Dipodascus geotrichum</name>
    <dbReference type="NCBI Taxonomy" id="1173061"/>
    <lineage>
        <taxon>Eukaryota</taxon>
        <taxon>Fungi</taxon>
        <taxon>Dikarya</taxon>
        <taxon>Ascomycota</taxon>
        <taxon>Saccharomycotina</taxon>
        <taxon>Dipodascomycetes</taxon>
        <taxon>Dipodascales</taxon>
        <taxon>Dipodascaceae</taxon>
        <taxon>Geotrichum</taxon>
    </lineage>
</organism>
<comment type="caution">
    <text evidence="2">The sequence shown here is derived from an EMBL/GenBank/DDBJ whole genome shotgun (WGS) entry which is preliminary data.</text>
</comment>
<feature type="compositionally biased region" description="Low complexity" evidence="1">
    <location>
        <begin position="147"/>
        <end position="165"/>
    </location>
</feature>
<evidence type="ECO:0000313" key="4">
    <source>
        <dbReference type="Proteomes" id="UP000242525"/>
    </source>
</evidence>
<dbReference type="AlphaFoldDB" id="A0A0J9XKY0"/>
<name>A0A0J9XKY0_GEOCN</name>
<protein>
    <submittedName>
        <fullName evidence="2">Similar to Yarrowia lipolytica YALI0C05973p [Yarrowia lipolytica CLIB122]</fullName>
    </submittedName>
</protein>
<dbReference type="Proteomes" id="UP000750522">
    <property type="component" value="Unassembled WGS sequence"/>
</dbReference>
<keyword evidence="4" id="KW-1185">Reference proteome</keyword>
<dbReference type="Proteomes" id="UP000242525">
    <property type="component" value="Unassembled WGS sequence"/>
</dbReference>
<reference evidence="2 4" key="1">
    <citation type="submission" date="2014-03" db="EMBL/GenBank/DDBJ databases">
        <authorList>
            <person name="Casaregola S."/>
        </authorList>
    </citation>
    <scope>NUCLEOTIDE SEQUENCE [LARGE SCALE GENOMIC DNA]</scope>
    <source>
        <strain evidence="2 4">CLIB 918</strain>
    </source>
</reference>
<reference evidence="3" key="3">
    <citation type="submission" date="2020-01" db="EMBL/GenBank/DDBJ databases">
        <authorList>
            <person name="Perkins V."/>
            <person name="Lessard M.-H."/>
            <person name="Dugat-Bony E."/>
            <person name="Frenette M."/>
            <person name="Labrie S."/>
        </authorList>
    </citation>
    <scope>NUCLEOTIDE SEQUENCE</scope>
    <source>
        <strain evidence="3">LMA-70</strain>
    </source>
</reference>
<proteinExistence type="predicted"/>
<dbReference type="OrthoDB" id="3981229at2759"/>